<keyword evidence="4" id="KW-1185">Reference proteome</keyword>
<evidence type="ECO:0000313" key="4">
    <source>
        <dbReference type="Proteomes" id="UP001268819"/>
    </source>
</evidence>
<dbReference type="PANTHER" id="PTHR11487:SF0">
    <property type="entry name" value="S-ACYL FATTY ACID SYNTHASE THIOESTERASE, MEDIUM CHAIN"/>
    <property type="match status" value="1"/>
</dbReference>
<dbReference type="PANTHER" id="PTHR11487">
    <property type="entry name" value="THIOESTERASE"/>
    <property type="match status" value="1"/>
</dbReference>
<name>A0ABU1PTU2_9PSEU</name>
<protein>
    <submittedName>
        <fullName evidence="3">Pyochelin biosynthetic protein PchC</fullName>
    </submittedName>
</protein>
<proteinExistence type="inferred from homology"/>
<comment type="similarity">
    <text evidence="1">Belongs to the thioesterase family.</text>
</comment>
<comment type="caution">
    <text evidence="3">The sequence shown here is derived from an EMBL/GenBank/DDBJ whole genome shotgun (WGS) entry which is preliminary data.</text>
</comment>
<feature type="domain" description="Thioesterase" evidence="2">
    <location>
        <begin position="21"/>
        <end position="243"/>
    </location>
</feature>
<sequence length="256" mass="28045">MSRVRRGEWARCYLARPSARRRLVCFPHAGGSASFFRPWVDALPDDVELWAVQYPGREDRFGEPHPADLGELADRIAEDLAPALDGPVTVFGHSMGASVGYEVTRGLLARRPGAVERLVVSARPSPSHQRAARNDFHLRDEEALVAEIRVLGGAAPAVLDHPGLRALLLPVVREDFRLIENYHPGPREPLPVPITALTGDADPRVTGAQAAGWAEATRAGFRLVTFPGDHFYLVPHREEVVRLLAGGRPAEPPLPR</sequence>
<dbReference type="Proteomes" id="UP001268819">
    <property type="component" value="Unassembled WGS sequence"/>
</dbReference>
<dbReference type="InterPro" id="IPR012223">
    <property type="entry name" value="TEII"/>
</dbReference>
<organism evidence="3 4">
    <name type="scientific">Saccharothrix longispora</name>
    <dbReference type="NCBI Taxonomy" id="33920"/>
    <lineage>
        <taxon>Bacteria</taxon>
        <taxon>Bacillati</taxon>
        <taxon>Actinomycetota</taxon>
        <taxon>Actinomycetes</taxon>
        <taxon>Pseudonocardiales</taxon>
        <taxon>Pseudonocardiaceae</taxon>
        <taxon>Saccharothrix</taxon>
    </lineage>
</organism>
<evidence type="ECO:0000259" key="2">
    <source>
        <dbReference type="Pfam" id="PF00975"/>
    </source>
</evidence>
<reference evidence="3 4" key="1">
    <citation type="submission" date="2023-07" db="EMBL/GenBank/DDBJ databases">
        <title>Sequencing the genomes of 1000 actinobacteria strains.</title>
        <authorList>
            <person name="Klenk H.-P."/>
        </authorList>
    </citation>
    <scope>NUCLEOTIDE SEQUENCE [LARGE SCALE GENOMIC DNA]</scope>
    <source>
        <strain evidence="3 4">DSM 43749</strain>
    </source>
</reference>
<dbReference type="InterPro" id="IPR001031">
    <property type="entry name" value="Thioesterase"/>
</dbReference>
<dbReference type="SUPFAM" id="SSF53474">
    <property type="entry name" value="alpha/beta-Hydrolases"/>
    <property type="match status" value="1"/>
</dbReference>
<gene>
    <name evidence="3" type="ORF">J2S66_002395</name>
</gene>
<dbReference type="InterPro" id="IPR029058">
    <property type="entry name" value="AB_hydrolase_fold"/>
</dbReference>
<evidence type="ECO:0000256" key="1">
    <source>
        <dbReference type="ARBA" id="ARBA00007169"/>
    </source>
</evidence>
<evidence type="ECO:0000313" key="3">
    <source>
        <dbReference type="EMBL" id="MDR6594011.1"/>
    </source>
</evidence>
<dbReference type="RefSeq" id="WP_310306999.1">
    <property type="nucleotide sequence ID" value="NZ_BAAAXB010000001.1"/>
</dbReference>
<accession>A0ABU1PTU2</accession>
<dbReference type="Gene3D" id="3.40.50.1820">
    <property type="entry name" value="alpha/beta hydrolase"/>
    <property type="match status" value="1"/>
</dbReference>
<dbReference type="Pfam" id="PF00975">
    <property type="entry name" value="Thioesterase"/>
    <property type="match status" value="1"/>
</dbReference>
<dbReference type="EMBL" id="JAVDSG010000001">
    <property type="protein sequence ID" value="MDR6594011.1"/>
    <property type="molecule type" value="Genomic_DNA"/>
</dbReference>